<keyword evidence="3 6" id="KW-0812">Transmembrane</keyword>
<feature type="transmembrane region" description="Helical" evidence="6">
    <location>
        <begin position="48"/>
        <end position="69"/>
    </location>
</feature>
<feature type="transmembrane region" description="Helical" evidence="6">
    <location>
        <begin position="162"/>
        <end position="183"/>
    </location>
</feature>
<keyword evidence="4 6" id="KW-1133">Transmembrane helix</keyword>
<dbReference type="InterPro" id="IPR000109">
    <property type="entry name" value="POT_fam"/>
</dbReference>
<evidence type="ECO:0000256" key="1">
    <source>
        <dbReference type="ARBA" id="ARBA00004141"/>
    </source>
</evidence>
<dbReference type="Gene3D" id="1.20.1250.20">
    <property type="entry name" value="MFS general substrate transporter like domains"/>
    <property type="match status" value="2"/>
</dbReference>
<reference evidence="7 8" key="1">
    <citation type="submission" date="2020-06" db="EMBL/GenBank/DDBJ databases">
        <title>Transcriptomic and genomic resources for Thalictrum thalictroides and T. hernandezii: Facilitating candidate gene discovery in an emerging model plant lineage.</title>
        <authorList>
            <person name="Arias T."/>
            <person name="Riano-Pachon D.M."/>
            <person name="Di Stilio V.S."/>
        </authorList>
    </citation>
    <scope>NUCLEOTIDE SEQUENCE [LARGE SCALE GENOMIC DNA]</scope>
    <source>
        <strain evidence="8">cv. WT478/WT964</strain>
        <tissue evidence="7">Leaves</tissue>
    </source>
</reference>
<evidence type="ECO:0000256" key="6">
    <source>
        <dbReference type="SAM" id="Phobius"/>
    </source>
</evidence>
<feature type="transmembrane region" description="Helical" evidence="6">
    <location>
        <begin position="305"/>
        <end position="328"/>
    </location>
</feature>
<keyword evidence="5 6" id="KW-0472">Membrane</keyword>
<protein>
    <submittedName>
        <fullName evidence="7">NRT1/ PTR FAMILY 2.8</fullName>
    </submittedName>
</protein>
<dbReference type="EMBL" id="JABWDY010024148">
    <property type="protein sequence ID" value="KAF5190463.1"/>
    <property type="molecule type" value="Genomic_DNA"/>
</dbReference>
<evidence type="ECO:0000313" key="7">
    <source>
        <dbReference type="EMBL" id="KAF5190463.1"/>
    </source>
</evidence>
<feature type="transmembrane region" description="Helical" evidence="6">
    <location>
        <begin position="348"/>
        <end position="368"/>
    </location>
</feature>
<dbReference type="GO" id="GO:0016020">
    <property type="term" value="C:membrane"/>
    <property type="evidence" value="ECO:0007669"/>
    <property type="project" value="UniProtKB-SubCell"/>
</dbReference>
<dbReference type="OrthoDB" id="8904098at2759"/>
<dbReference type="Proteomes" id="UP000554482">
    <property type="component" value="Unassembled WGS sequence"/>
</dbReference>
<evidence type="ECO:0000256" key="2">
    <source>
        <dbReference type="ARBA" id="ARBA00005982"/>
    </source>
</evidence>
<evidence type="ECO:0000256" key="3">
    <source>
        <dbReference type="ARBA" id="ARBA00022692"/>
    </source>
</evidence>
<comment type="similarity">
    <text evidence="2">Belongs to the major facilitator superfamily. Proton-dependent oligopeptide transporter (POT/PTR) (TC 2.A.17) family.</text>
</comment>
<comment type="subcellular location">
    <subcellularLocation>
        <location evidence="1">Membrane</location>
        <topology evidence="1">Multi-pass membrane protein</topology>
    </subcellularLocation>
</comment>
<evidence type="ECO:0000256" key="5">
    <source>
        <dbReference type="ARBA" id="ARBA00023136"/>
    </source>
</evidence>
<comment type="caution">
    <text evidence="7">The sequence shown here is derived from an EMBL/GenBank/DDBJ whole genome shotgun (WGS) entry which is preliminary data.</text>
</comment>
<sequence>MKTSADQKDEGNDIEKGGRNKIENVASIKAGGWSTMPYIMGNETFEKLASMSLIANLVGMVVLAITAAIPHFRPQPCQNGEQCEQPKPWQFSILVVGLGFLVIGAGGIRPCNIAFGVDQFDTKTEKGKKQVQSFYNWYYLTFTLALLFALTVIVYIQNSVSWAWGLAIPATFMVLSVSVFLAGSRLYVYVLPKGSVFGSMIKVIVAAFNKRRLTGLEYSLYEAPTESESETKMLHTERFKYLDKAAIITEQDVFDDKGLPVNEWRLCSIKQVEQLKSLVGLTEALMGISLMEFFNSHLPASMSTVAGAFVFLNIAMAGYLNSCIVNSISSSGLYWLGGRDLNKNMLDYYYFVIGGLAVLNLIYFITFAQRYVVTNDSIQKVDATLQATSNKDNDDGTSQ</sequence>
<dbReference type="GO" id="GO:0022857">
    <property type="term" value="F:transmembrane transporter activity"/>
    <property type="evidence" value="ECO:0007669"/>
    <property type="project" value="InterPro"/>
</dbReference>
<dbReference type="PANTHER" id="PTHR11654">
    <property type="entry name" value="OLIGOPEPTIDE TRANSPORTER-RELATED"/>
    <property type="match status" value="1"/>
</dbReference>
<organism evidence="7 8">
    <name type="scientific">Thalictrum thalictroides</name>
    <name type="common">Rue-anemone</name>
    <name type="synonym">Anemone thalictroides</name>
    <dbReference type="NCBI Taxonomy" id="46969"/>
    <lineage>
        <taxon>Eukaryota</taxon>
        <taxon>Viridiplantae</taxon>
        <taxon>Streptophyta</taxon>
        <taxon>Embryophyta</taxon>
        <taxon>Tracheophyta</taxon>
        <taxon>Spermatophyta</taxon>
        <taxon>Magnoliopsida</taxon>
        <taxon>Ranunculales</taxon>
        <taxon>Ranunculaceae</taxon>
        <taxon>Thalictroideae</taxon>
        <taxon>Thalictrum</taxon>
    </lineage>
</organism>
<dbReference type="Pfam" id="PF00854">
    <property type="entry name" value="PTR2"/>
    <property type="match status" value="1"/>
</dbReference>
<dbReference type="InterPro" id="IPR036259">
    <property type="entry name" value="MFS_trans_sf"/>
</dbReference>
<dbReference type="SUPFAM" id="SSF103473">
    <property type="entry name" value="MFS general substrate transporter"/>
    <property type="match status" value="1"/>
</dbReference>
<keyword evidence="8" id="KW-1185">Reference proteome</keyword>
<evidence type="ECO:0000313" key="8">
    <source>
        <dbReference type="Proteomes" id="UP000554482"/>
    </source>
</evidence>
<evidence type="ECO:0000256" key="4">
    <source>
        <dbReference type="ARBA" id="ARBA00022989"/>
    </source>
</evidence>
<feature type="transmembrane region" description="Helical" evidence="6">
    <location>
        <begin position="89"/>
        <end position="115"/>
    </location>
</feature>
<gene>
    <name evidence="7" type="ORF">FRX31_019950</name>
</gene>
<feature type="transmembrane region" description="Helical" evidence="6">
    <location>
        <begin position="136"/>
        <end position="156"/>
    </location>
</feature>
<dbReference type="AlphaFoldDB" id="A0A7J6W051"/>
<accession>A0A7J6W051</accession>
<name>A0A7J6W051_THATH</name>
<proteinExistence type="inferred from homology"/>